<comment type="caution">
    <text evidence="1">The sequence shown here is derived from an EMBL/GenBank/DDBJ whole genome shotgun (WGS) entry which is preliminary data.</text>
</comment>
<accession>A0AAV7WUK3</accession>
<evidence type="ECO:0000313" key="2">
    <source>
        <dbReference type="Proteomes" id="UP001066276"/>
    </source>
</evidence>
<dbReference type="Proteomes" id="UP001066276">
    <property type="component" value="Chromosome 1_1"/>
</dbReference>
<proteinExistence type="predicted"/>
<dbReference type="EMBL" id="JANPWB010000001">
    <property type="protein sequence ID" value="KAJ1216377.1"/>
    <property type="molecule type" value="Genomic_DNA"/>
</dbReference>
<organism evidence="1 2">
    <name type="scientific">Pleurodeles waltl</name>
    <name type="common">Iberian ribbed newt</name>
    <dbReference type="NCBI Taxonomy" id="8319"/>
    <lineage>
        <taxon>Eukaryota</taxon>
        <taxon>Metazoa</taxon>
        <taxon>Chordata</taxon>
        <taxon>Craniata</taxon>
        <taxon>Vertebrata</taxon>
        <taxon>Euteleostomi</taxon>
        <taxon>Amphibia</taxon>
        <taxon>Batrachia</taxon>
        <taxon>Caudata</taxon>
        <taxon>Salamandroidea</taxon>
        <taxon>Salamandridae</taxon>
        <taxon>Pleurodelinae</taxon>
        <taxon>Pleurodeles</taxon>
    </lineage>
</organism>
<sequence>MQRCRASGAVVQRVCALQRTWRQLNKRNNPGAELGLALARHHAGELKPKQNYSLENTSGHRVPLEALREIGPCFSK</sequence>
<name>A0AAV7WUK3_PLEWA</name>
<keyword evidence="2" id="KW-1185">Reference proteome</keyword>
<evidence type="ECO:0000313" key="1">
    <source>
        <dbReference type="EMBL" id="KAJ1216377.1"/>
    </source>
</evidence>
<protein>
    <submittedName>
        <fullName evidence="1">Uncharacterized protein</fullName>
    </submittedName>
</protein>
<reference evidence="1" key="1">
    <citation type="journal article" date="2022" name="bioRxiv">
        <title>Sequencing and chromosome-scale assembly of the giantPleurodeles waltlgenome.</title>
        <authorList>
            <person name="Brown T."/>
            <person name="Elewa A."/>
            <person name="Iarovenko S."/>
            <person name="Subramanian E."/>
            <person name="Araus A.J."/>
            <person name="Petzold A."/>
            <person name="Susuki M."/>
            <person name="Suzuki K.-i.T."/>
            <person name="Hayashi T."/>
            <person name="Toyoda A."/>
            <person name="Oliveira C."/>
            <person name="Osipova E."/>
            <person name="Leigh N.D."/>
            <person name="Simon A."/>
            <person name="Yun M.H."/>
        </authorList>
    </citation>
    <scope>NUCLEOTIDE SEQUENCE</scope>
    <source>
        <strain evidence="1">20211129_DDA</strain>
        <tissue evidence="1">Liver</tissue>
    </source>
</reference>
<dbReference type="AlphaFoldDB" id="A0AAV7WUK3"/>
<gene>
    <name evidence="1" type="ORF">NDU88_003979</name>
</gene>